<protein>
    <submittedName>
        <fullName evidence="1">Uncharacterized protein</fullName>
    </submittedName>
</protein>
<evidence type="ECO:0000313" key="1">
    <source>
        <dbReference type="EMBL" id="VTP03519.1"/>
    </source>
</evidence>
<dbReference type="EMBL" id="LR589163">
    <property type="protein sequence ID" value="VTP03519.1"/>
    <property type="molecule type" value="Genomic_DNA"/>
</dbReference>
<organism evidence="1">
    <name type="scientific">Mycobacterium riyadhense</name>
    <dbReference type="NCBI Taxonomy" id="486698"/>
    <lineage>
        <taxon>Bacteria</taxon>
        <taxon>Bacillati</taxon>
        <taxon>Actinomycetota</taxon>
        <taxon>Actinomycetes</taxon>
        <taxon>Mycobacteriales</taxon>
        <taxon>Mycobacteriaceae</taxon>
        <taxon>Mycobacterium</taxon>
    </lineage>
</organism>
<gene>
    <name evidence="1" type="ORF">BIN_B_05112</name>
</gene>
<reference evidence="1" key="1">
    <citation type="submission" date="2019-05" db="EMBL/GenBank/DDBJ databases">
        <authorList>
            <person name="Naeem R."/>
            <person name="Antony C."/>
            <person name="Guan Q."/>
        </authorList>
    </citation>
    <scope>NUCLEOTIDE SEQUENCE</scope>
    <source>
        <strain evidence="1">2</strain>
    </source>
</reference>
<accession>A0A653F1Q9</accession>
<sequence length="72" mass="8282">MTEIGMLAQACSLLLHEDTLLTYHRLWVQAHPQRHGVDQQTDHRFHTGQFCGSGGYRDPKHHVLAVGEHRQQ</sequence>
<dbReference type="AlphaFoldDB" id="A0A653F1Q9"/>
<proteinExistence type="predicted"/>
<name>A0A653F1Q9_9MYCO</name>